<evidence type="ECO:0000313" key="2">
    <source>
        <dbReference type="Proteomes" id="UP001165541"/>
    </source>
</evidence>
<comment type="caution">
    <text evidence="1">The sequence shown here is derived from an EMBL/GenBank/DDBJ whole genome shotgun (WGS) entry which is preliminary data.</text>
</comment>
<dbReference type="Proteomes" id="UP001165541">
    <property type="component" value="Unassembled WGS sequence"/>
</dbReference>
<proteinExistence type="predicted"/>
<gene>
    <name evidence="1" type="ORF">M8A51_14120</name>
</gene>
<sequence>MSATQALGQLSTAPTAQAQLDQALQEIPLGPGPLRALREMLVRHGAPAAASDKLVARENEAGELQLHWVRHEDEVTPRDSWLARRHVKDTINASIEAFPGADDETLRMVFPQQSTRQFTDPMSRGLRADELMGIVQRVEAQLHHYEVTPPTLEPQADQGMQPLLRMLSALPPRSFLAATAGAGGQVTLQSRLSMPSDAESTLARRTVAGMLRTAQGEMLSVRRTEDLEERMRVLSARIEDGVEPLTAHEVNQGAVESARAATGATLLGHTAPAPQVPEHTATEAVTVLLDEMDRARTAATPEQRQVLADLDRKAKYQWLAEGLMIGNTADLCLQAEQRLNDAGLQRLAAVARTLAQELTAEGGRARLITRQHDNVYGRVLETKFAEGLNQQPDAAMLRSAADAGLALADTLERLPPHEADGVCMDALRRLTEQYPRNWTTPDDAISRLVNQPFASVEDLCGALRARVITGDDSLRIQQLVAMVGSALGHFSESVAWARRATQNHEDNIRPAQGVEKYYDHPPDLTYGGGITLRHHAPAVPSHQRSRRESVQRVFDFSQPAATHVNALQTGRPIGSGVSGTAGLGLELFVELHRHPDASLAAEFARTGRHQFDLQAAFLDHVKWLILDGGHSLHEALWTVNQRSEALGLDWQRRQEPAAFISNYAQYFESLPPNLRQTVDRALDHAWSGLLAHRRERLRLDSAVAPD</sequence>
<evidence type="ECO:0000313" key="1">
    <source>
        <dbReference type="EMBL" id="MCM5680659.1"/>
    </source>
</evidence>
<name>A0ABT0YQQ4_9BURK</name>
<dbReference type="EMBL" id="JAMKFE010000008">
    <property type="protein sequence ID" value="MCM5680659.1"/>
    <property type="molecule type" value="Genomic_DNA"/>
</dbReference>
<organism evidence="1 2">
    <name type="scientific">Caldimonas mangrovi</name>
    <dbReference type="NCBI Taxonomy" id="2944811"/>
    <lineage>
        <taxon>Bacteria</taxon>
        <taxon>Pseudomonadati</taxon>
        <taxon>Pseudomonadota</taxon>
        <taxon>Betaproteobacteria</taxon>
        <taxon>Burkholderiales</taxon>
        <taxon>Sphaerotilaceae</taxon>
        <taxon>Caldimonas</taxon>
    </lineage>
</organism>
<keyword evidence="2" id="KW-1185">Reference proteome</keyword>
<accession>A0ABT0YQQ4</accession>
<protein>
    <submittedName>
        <fullName evidence="1">Uncharacterized protein</fullName>
    </submittedName>
</protein>
<dbReference type="RefSeq" id="WP_251779114.1">
    <property type="nucleotide sequence ID" value="NZ_JAMKFE010000008.1"/>
</dbReference>
<reference evidence="1" key="1">
    <citation type="submission" date="2022-05" db="EMBL/GenBank/DDBJ databases">
        <title>Schlegelella sp. nov., isolated from mangrove soil.</title>
        <authorList>
            <person name="Liu Y."/>
            <person name="Ge X."/>
            <person name="Liu W."/>
        </authorList>
    </citation>
    <scope>NUCLEOTIDE SEQUENCE</scope>
    <source>
        <strain evidence="1">S2-27</strain>
    </source>
</reference>